<evidence type="ECO:0000313" key="2">
    <source>
        <dbReference type="EMBL" id="TNH38464.1"/>
    </source>
</evidence>
<comment type="similarity">
    <text evidence="1">Belongs to the UPF0047 family.</text>
</comment>
<dbReference type="PIRSF" id="PIRSF004681">
    <property type="entry name" value="UCP004681"/>
    <property type="match status" value="1"/>
</dbReference>
<dbReference type="SUPFAM" id="SSF111038">
    <property type="entry name" value="YjbQ-like"/>
    <property type="match status" value="1"/>
</dbReference>
<sequence>MMHVLTVATQGPACHDITAELADWLRSGGAVRGVLTLIVQHTSASLLIQENADPEVQADLLAWLDRLAPPADDPSMGWITHRYEGPDDMPAHLKAAVLPTTLQIPVDRGRMIMGRWQGIYLVEHRRAPHRRQVVAMFAPQA</sequence>
<name>A0A5C4R3Y7_9RHOB</name>
<dbReference type="Pfam" id="PF01894">
    <property type="entry name" value="YjbQ"/>
    <property type="match status" value="1"/>
</dbReference>
<proteinExistence type="inferred from homology"/>
<gene>
    <name evidence="2" type="ORF">FHD67_14705</name>
</gene>
<dbReference type="PANTHER" id="PTHR30615:SF8">
    <property type="entry name" value="UPF0047 PROTEIN C4A8.02C"/>
    <property type="match status" value="1"/>
</dbReference>
<accession>A0A5C4R3Y7</accession>
<dbReference type="AlphaFoldDB" id="A0A5C4R3Y7"/>
<comment type="caution">
    <text evidence="2">The sequence shown here is derived from an EMBL/GenBank/DDBJ whole genome shotgun (WGS) entry which is preliminary data.</text>
</comment>
<evidence type="ECO:0000256" key="1">
    <source>
        <dbReference type="ARBA" id="ARBA00005534"/>
    </source>
</evidence>
<keyword evidence="3" id="KW-1185">Reference proteome</keyword>
<protein>
    <submittedName>
        <fullName evidence="2">YjbQ family protein</fullName>
    </submittedName>
</protein>
<dbReference type="RefSeq" id="WP_046000244.1">
    <property type="nucleotide sequence ID" value="NZ_VDDC01000028.1"/>
</dbReference>
<dbReference type="PANTHER" id="PTHR30615">
    <property type="entry name" value="UNCHARACTERIZED PROTEIN YJBQ-RELATED"/>
    <property type="match status" value="1"/>
</dbReference>
<dbReference type="Proteomes" id="UP000304880">
    <property type="component" value="Unassembled WGS sequence"/>
</dbReference>
<dbReference type="Gene3D" id="2.60.120.460">
    <property type="entry name" value="YjbQ-like"/>
    <property type="match status" value="1"/>
</dbReference>
<organism evidence="2 3">
    <name type="scientific">Paracoccus haeundaensis</name>
    <dbReference type="NCBI Taxonomy" id="225362"/>
    <lineage>
        <taxon>Bacteria</taxon>
        <taxon>Pseudomonadati</taxon>
        <taxon>Pseudomonadota</taxon>
        <taxon>Alphaproteobacteria</taxon>
        <taxon>Rhodobacterales</taxon>
        <taxon>Paracoccaceae</taxon>
        <taxon>Paracoccus</taxon>
    </lineage>
</organism>
<reference evidence="2 3" key="1">
    <citation type="submission" date="2019-06" db="EMBL/GenBank/DDBJ databases">
        <authorList>
            <person name="Li J."/>
        </authorList>
    </citation>
    <scope>NUCLEOTIDE SEQUENCE [LARGE SCALE GENOMIC DNA]</scope>
    <source>
        <strain evidence="2 3">CGMCC 1.8012</strain>
    </source>
</reference>
<dbReference type="EMBL" id="VDDC01000028">
    <property type="protein sequence ID" value="TNH38464.1"/>
    <property type="molecule type" value="Genomic_DNA"/>
</dbReference>
<evidence type="ECO:0000313" key="3">
    <source>
        <dbReference type="Proteomes" id="UP000304880"/>
    </source>
</evidence>
<dbReference type="InterPro" id="IPR001602">
    <property type="entry name" value="UPF0047_YjbQ-like"/>
</dbReference>
<dbReference type="NCBIfam" id="TIGR00149">
    <property type="entry name" value="TIGR00149_YjbQ"/>
    <property type="match status" value="1"/>
</dbReference>
<dbReference type="InterPro" id="IPR035917">
    <property type="entry name" value="YjbQ-like_sf"/>
</dbReference>